<keyword evidence="3" id="KW-1185">Reference proteome</keyword>
<organism evidence="2 3">
    <name type="scientific">Hermanssonia centrifuga</name>
    <dbReference type="NCBI Taxonomy" id="98765"/>
    <lineage>
        <taxon>Eukaryota</taxon>
        <taxon>Fungi</taxon>
        <taxon>Dikarya</taxon>
        <taxon>Basidiomycota</taxon>
        <taxon>Agaricomycotina</taxon>
        <taxon>Agaricomycetes</taxon>
        <taxon>Polyporales</taxon>
        <taxon>Meruliaceae</taxon>
        <taxon>Hermanssonia</taxon>
    </lineage>
</organism>
<keyword evidence="1" id="KW-0472">Membrane</keyword>
<feature type="transmembrane region" description="Helical" evidence="1">
    <location>
        <begin position="75"/>
        <end position="95"/>
    </location>
</feature>
<dbReference type="AlphaFoldDB" id="A0A2R6P1H7"/>
<evidence type="ECO:0000313" key="3">
    <source>
        <dbReference type="Proteomes" id="UP000186601"/>
    </source>
</evidence>
<evidence type="ECO:0000256" key="1">
    <source>
        <dbReference type="SAM" id="Phobius"/>
    </source>
</evidence>
<feature type="transmembrane region" description="Helical" evidence="1">
    <location>
        <begin position="37"/>
        <end position="63"/>
    </location>
</feature>
<protein>
    <submittedName>
        <fullName evidence="2">Uncharacterized protein</fullName>
    </submittedName>
</protein>
<dbReference type="EMBL" id="MLYV02000559">
    <property type="protein sequence ID" value="PSR83445.1"/>
    <property type="molecule type" value="Genomic_DNA"/>
</dbReference>
<keyword evidence="1" id="KW-0812">Transmembrane</keyword>
<name>A0A2R6P1H7_9APHY</name>
<keyword evidence="1" id="KW-1133">Transmembrane helix</keyword>
<reference evidence="2 3" key="1">
    <citation type="submission" date="2018-02" db="EMBL/GenBank/DDBJ databases">
        <title>Genome sequence of the basidiomycete white-rot fungus Phlebia centrifuga.</title>
        <authorList>
            <person name="Granchi Z."/>
            <person name="Peng M."/>
            <person name="de Vries R.P."/>
            <person name="Hilden K."/>
            <person name="Makela M.R."/>
            <person name="Grigoriev I."/>
            <person name="Riley R."/>
        </authorList>
    </citation>
    <scope>NUCLEOTIDE SEQUENCE [LARGE SCALE GENOMIC DNA]</scope>
    <source>
        <strain evidence="2 3">FBCC195</strain>
    </source>
</reference>
<comment type="caution">
    <text evidence="2">The sequence shown here is derived from an EMBL/GenBank/DDBJ whole genome shotgun (WGS) entry which is preliminary data.</text>
</comment>
<accession>A0A2R6P1H7</accession>
<evidence type="ECO:0000313" key="2">
    <source>
        <dbReference type="EMBL" id="PSR83445.1"/>
    </source>
</evidence>
<sequence length="133" mass="14585">MLYCQPPLQLNLSNNQIKYAYYVQGRDHVRSNGLDPVIMGFFLALPVASLIWAVFFFFVALLAICIQGMSGFSRVLLSIAICAVLAVGGLAYMFYRNMWRLPGTGASGIEVIWSRNSGSSDLEGCSTTMNKSA</sequence>
<dbReference type="OrthoDB" id="3166422at2759"/>
<gene>
    <name evidence="2" type="ORF">PHLCEN_2v5717</name>
</gene>
<proteinExistence type="predicted"/>
<dbReference type="Proteomes" id="UP000186601">
    <property type="component" value="Unassembled WGS sequence"/>
</dbReference>